<keyword evidence="2" id="KW-0808">Transferase</keyword>
<organism evidence="2 3">
    <name type="scientific">Blastococcus brunescens</name>
    <dbReference type="NCBI Taxonomy" id="1564165"/>
    <lineage>
        <taxon>Bacteria</taxon>
        <taxon>Bacillati</taxon>
        <taxon>Actinomycetota</taxon>
        <taxon>Actinomycetes</taxon>
        <taxon>Geodermatophilales</taxon>
        <taxon>Geodermatophilaceae</taxon>
        <taxon>Blastococcus</taxon>
    </lineage>
</organism>
<feature type="domain" description="Methyltransferase type 12" evidence="1">
    <location>
        <begin position="54"/>
        <end position="144"/>
    </location>
</feature>
<sequence>MNAISGQHVPVREAGLALGDSALQSQTLESVASAVRYHDWLTSLARPHVGVHPVELGSGLGDYAQRWLDSGVPRITVTEVDDSRLAHLQKRFADDDRVEVRFLDIRSPEPADHSAFVAFNVLEHIPDDREALRAVHALVRPGGKVVVLVPAFQFAMSRFDRAVGHVRRYTRASLSRTLTEADLIVREVHYVNMPGLLAWVVGMRLLRMTPGDGRALSLWDSFVIRLARRWEQRYRPPFGQSVFAVAEVPAR</sequence>
<keyword evidence="3" id="KW-1185">Reference proteome</keyword>
<dbReference type="RefSeq" id="WP_324274261.1">
    <property type="nucleotide sequence ID" value="NZ_CP141261.1"/>
</dbReference>
<dbReference type="Gene3D" id="3.40.50.150">
    <property type="entry name" value="Vaccinia Virus protein VP39"/>
    <property type="match status" value="1"/>
</dbReference>
<accession>A0ABZ1AXR2</accession>
<reference evidence="2 3" key="1">
    <citation type="submission" date="2023-12" db="EMBL/GenBank/DDBJ databases">
        <title>Blastococcus brunescens sp. nov., an actonobacterium isolated from sandstone collected in sahara desert.</title>
        <authorList>
            <person name="Gtari M."/>
            <person name="Ghodhbane F."/>
        </authorList>
    </citation>
    <scope>NUCLEOTIDE SEQUENCE [LARGE SCALE GENOMIC DNA]</scope>
    <source>
        <strain evidence="2 3">BMG 8361</strain>
    </source>
</reference>
<evidence type="ECO:0000313" key="2">
    <source>
        <dbReference type="EMBL" id="WRL62912.1"/>
    </source>
</evidence>
<gene>
    <name evidence="2" type="ORF">U6N30_24065</name>
</gene>
<name>A0ABZ1AXR2_9ACTN</name>
<protein>
    <submittedName>
        <fullName evidence="2">Class I SAM-dependent methyltransferase</fullName>
        <ecNumber evidence="2">2.1.-.-</ecNumber>
    </submittedName>
</protein>
<dbReference type="SUPFAM" id="SSF53335">
    <property type="entry name" value="S-adenosyl-L-methionine-dependent methyltransferases"/>
    <property type="match status" value="1"/>
</dbReference>
<evidence type="ECO:0000313" key="3">
    <source>
        <dbReference type="Proteomes" id="UP001324287"/>
    </source>
</evidence>
<dbReference type="GO" id="GO:0008168">
    <property type="term" value="F:methyltransferase activity"/>
    <property type="evidence" value="ECO:0007669"/>
    <property type="project" value="UniProtKB-KW"/>
</dbReference>
<dbReference type="GO" id="GO:0032259">
    <property type="term" value="P:methylation"/>
    <property type="evidence" value="ECO:0007669"/>
    <property type="project" value="UniProtKB-KW"/>
</dbReference>
<dbReference type="Pfam" id="PF08242">
    <property type="entry name" value="Methyltransf_12"/>
    <property type="match status" value="1"/>
</dbReference>
<dbReference type="CDD" id="cd02440">
    <property type="entry name" value="AdoMet_MTases"/>
    <property type="match status" value="1"/>
</dbReference>
<dbReference type="Proteomes" id="UP001324287">
    <property type="component" value="Chromosome"/>
</dbReference>
<dbReference type="InterPro" id="IPR029063">
    <property type="entry name" value="SAM-dependent_MTases_sf"/>
</dbReference>
<dbReference type="EC" id="2.1.-.-" evidence="2"/>
<dbReference type="InterPro" id="IPR013217">
    <property type="entry name" value="Methyltransf_12"/>
</dbReference>
<dbReference type="EMBL" id="CP141261">
    <property type="protein sequence ID" value="WRL62912.1"/>
    <property type="molecule type" value="Genomic_DNA"/>
</dbReference>
<evidence type="ECO:0000259" key="1">
    <source>
        <dbReference type="Pfam" id="PF08242"/>
    </source>
</evidence>
<keyword evidence="2" id="KW-0489">Methyltransferase</keyword>
<proteinExistence type="predicted"/>